<dbReference type="InterPro" id="IPR050834">
    <property type="entry name" value="Glycosyltransf_2"/>
</dbReference>
<protein>
    <recommendedName>
        <fullName evidence="1">Glycosyltransferase 2-like domain-containing protein</fullName>
    </recommendedName>
</protein>
<dbReference type="Gene3D" id="3.90.550.10">
    <property type="entry name" value="Spore Coat Polysaccharide Biosynthesis Protein SpsA, Chain A"/>
    <property type="match status" value="1"/>
</dbReference>
<sequence length="276" mass="31757">MIKISVVIGTYNQKDVLHKTLESLFHQTLSPELYEIQLVDSSSNDGTQQMVAELQPTCRFNYLRVENRGKPYARNQGISKAAGEIILLTDADMIADRKLLEQHLQAHELKPNSSFEGLTINPDGKPYIKEKIKAGQKLKWAYFLSGNLSLPKSSLLAAGLFDEAFRVYGWEDIELGYRLNQKKLPLYYLPSAINYHKHPVSSDDMLARKYQMGKSAALFYKKHPNFWIKMFLGMNPLAMGIFHFLKGHPTLLRRINNQYILEEYQYRLGLEEGLKL</sequence>
<comment type="caution">
    <text evidence="2">The sequence shown here is derived from an EMBL/GenBank/DDBJ whole genome shotgun (WGS) entry which is preliminary data.</text>
</comment>
<dbReference type="AlphaFoldDB" id="A0A1F4TW02"/>
<proteinExistence type="predicted"/>
<dbReference type="STRING" id="1802583.A2311_04205"/>
<name>A0A1F4TW02_UNCSA</name>
<evidence type="ECO:0000259" key="1">
    <source>
        <dbReference type="Pfam" id="PF00535"/>
    </source>
</evidence>
<dbReference type="Proteomes" id="UP000178951">
    <property type="component" value="Unassembled WGS sequence"/>
</dbReference>
<dbReference type="PANTHER" id="PTHR43685:SF3">
    <property type="entry name" value="SLR2126 PROTEIN"/>
    <property type="match status" value="1"/>
</dbReference>
<dbReference type="Pfam" id="PF00535">
    <property type="entry name" value="Glycos_transf_2"/>
    <property type="match status" value="1"/>
</dbReference>
<evidence type="ECO:0000313" key="2">
    <source>
        <dbReference type="EMBL" id="OGC36888.1"/>
    </source>
</evidence>
<accession>A0A1F4TW02</accession>
<dbReference type="EMBL" id="MEUF01000003">
    <property type="protein sequence ID" value="OGC36888.1"/>
    <property type="molecule type" value="Genomic_DNA"/>
</dbReference>
<dbReference type="SUPFAM" id="SSF53448">
    <property type="entry name" value="Nucleotide-diphospho-sugar transferases"/>
    <property type="match status" value="1"/>
</dbReference>
<gene>
    <name evidence="2" type="ORF">A2311_04205</name>
</gene>
<evidence type="ECO:0000313" key="3">
    <source>
        <dbReference type="Proteomes" id="UP000178951"/>
    </source>
</evidence>
<dbReference type="PANTHER" id="PTHR43685">
    <property type="entry name" value="GLYCOSYLTRANSFERASE"/>
    <property type="match status" value="1"/>
</dbReference>
<dbReference type="InterPro" id="IPR029044">
    <property type="entry name" value="Nucleotide-diphossugar_trans"/>
</dbReference>
<reference evidence="2 3" key="1">
    <citation type="journal article" date="2016" name="Nat. Commun.">
        <title>Thousands of microbial genomes shed light on interconnected biogeochemical processes in an aquifer system.</title>
        <authorList>
            <person name="Anantharaman K."/>
            <person name="Brown C.T."/>
            <person name="Hug L.A."/>
            <person name="Sharon I."/>
            <person name="Castelle C.J."/>
            <person name="Probst A.J."/>
            <person name="Thomas B.C."/>
            <person name="Singh A."/>
            <person name="Wilkins M.J."/>
            <person name="Karaoz U."/>
            <person name="Brodie E.L."/>
            <person name="Williams K.H."/>
            <person name="Hubbard S.S."/>
            <person name="Banfield J.F."/>
        </authorList>
    </citation>
    <scope>NUCLEOTIDE SEQUENCE [LARGE SCALE GENOMIC DNA]</scope>
</reference>
<organism evidence="2 3">
    <name type="scientific">candidate division WOR-1 bacterium RIFOXYB2_FULL_48_7</name>
    <dbReference type="NCBI Taxonomy" id="1802583"/>
    <lineage>
        <taxon>Bacteria</taxon>
        <taxon>Bacillati</taxon>
        <taxon>Saganbacteria</taxon>
    </lineage>
</organism>
<dbReference type="InterPro" id="IPR001173">
    <property type="entry name" value="Glyco_trans_2-like"/>
</dbReference>
<feature type="domain" description="Glycosyltransferase 2-like" evidence="1">
    <location>
        <begin position="5"/>
        <end position="113"/>
    </location>
</feature>